<evidence type="ECO:0000259" key="9">
    <source>
        <dbReference type="Pfam" id="PF03787"/>
    </source>
</evidence>
<keyword evidence="6" id="KW-0694">RNA-binding</keyword>
<dbReference type="InterPro" id="IPR005537">
    <property type="entry name" value="RAMP_III_fam"/>
</dbReference>
<keyword evidence="4" id="KW-0255">Endonuclease</keyword>
<dbReference type="AlphaFoldDB" id="A0A2K2TLD7"/>
<evidence type="ECO:0000256" key="1">
    <source>
        <dbReference type="ARBA" id="ARBA00006342"/>
    </source>
</evidence>
<dbReference type="GO" id="GO:0004519">
    <property type="term" value="F:endonuclease activity"/>
    <property type="evidence" value="ECO:0007669"/>
    <property type="project" value="UniProtKB-KW"/>
</dbReference>
<reference evidence="10 11" key="1">
    <citation type="submission" date="2018-01" db="EMBL/GenBank/DDBJ databases">
        <title>Draft genome sequence of the feruloyl esterase-producing strain Lactobacillus fermentum CRL 1446, isolated from artisanal goat milk cheese.</title>
        <authorList>
            <person name="Abeijon Mukdsi M.C."/>
            <person name="Saavedra L."/>
            <person name="Gauffin Cano M.P."/>
            <person name="Hebert E.M."/>
            <person name="Medina R.B."/>
        </authorList>
    </citation>
    <scope>NUCLEOTIDE SEQUENCE [LARGE SCALE GENOMIC DNA]</scope>
    <source>
        <strain evidence="10 11">CRL 1446</strain>
    </source>
</reference>
<feature type="domain" description="CRISPR type III-associated protein" evidence="9">
    <location>
        <begin position="11"/>
        <end position="196"/>
    </location>
</feature>
<evidence type="ECO:0000256" key="6">
    <source>
        <dbReference type="ARBA" id="ARBA00022884"/>
    </source>
</evidence>
<dbReference type="PANTHER" id="PTHR35579:SF3">
    <property type="entry name" value="CRISPR SYSTEM CMS ENDORIBONUCLEASE CSM3"/>
    <property type="match status" value="1"/>
</dbReference>
<dbReference type="PANTHER" id="PTHR35579">
    <property type="entry name" value="CRISPR SYSTEM CMS ENDORIBONUCLEASE CSM3"/>
    <property type="match status" value="1"/>
</dbReference>
<dbReference type="Pfam" id="PF03787">
    <property type="entry name" value="RAMPs"/>
    <property type="match status" value="1"/>
</dbReference>
<keyword evidence="3" id="KW-0540">Nuclease</keyword>
<evidence type="ECO:0000256" key="7">
    <source>
        <dbReference type="ARBA" id="ARBA00023118"/>
    </source>
</evidence>
<keyword evidence="7" id="KW-0051">Antiviral defense</keyword>
<dbReference type="GO" id="GO:0016787">
    <property type="term" value="F:hydrolase activity"/>
    <property type="evidence" value="ECO:0007669"/>
    <property type="project" value="UniProtKB-KW"/>
</dbReference>
<dbReference type="InterPro" id="IPR013412">
    <property type="entry name" value="CRISPR-assoc_RAMP_Csm3"/>
</dbReference>
<evidence type="ECO:0000256" key="3">
    <source>
        <dbReference type="ARBA" id="ARBA00022722"/>
    </source>
</evidence>
<dbReference type="RefSeq" id="WP_103205299.1">
    <property type="nucleotide sequence ID" value="NZ_CAKMAZ010000008.1"/>
</dbReference>
<dbReference type="GO" id="GO:0003723">
    <property type="term" value="F:RNA binding"/>
    <property type="evidence" value="ECO:0007669"/>
    <property type="project" value="UniProtKB-KW"/>
</dbReference>
<evidence type="ECO:0000313" key="11">
    <source>
        <dbReference type="Proteomes" id="UP000236514"/>
    </source>
</evidence>
<sequence length="221" mass="23984">MMLSKVQLTGTIKLDSGLHIGGNDAFAAIGAIDLPVIKDPLTNLPLLPGTSLKGKMRSLLAKAYNEHIAKTPNNDDERIVRLFGATNGGGEDGDLPIQARLIFRDSILSNTTELMESGVESYTEAKFENTIDRVTAGAKPRQIERVIRGSEFEFELIYDVVNPNEVAEDIQTIKDGLKLLELDYLGGSGSRGYGKVHFEDLKAVTVFGDFDASGINEVLGE</sequence>
<comment type="similarity">
    <text evidence="1">Belongs to the CRISPR-associated Csm3 family.</text>
</comment>
<comment type="caution">
    <text evidence="10">The sequence shown here is derived from an EMBL/GenBank/DDBJ whole genome shotgun (WGS) entry which is preliminary data.</text>
</comment>
<evidence type="ECO:0000256" key="8">
    <source>
        <dbReference type="ARBA" id="ARBA00033183"/>
    </source>
</evidence>
<dbReference type="GO" id="GO:0051607">
    <property type="term" value="P:defense response to virus"/>
    <property type="evidence" value="ECO:0007669"/>
    <property type="project" value="UniProtKB-KW"/>
</dbReference>
<evidence type="ECO:0000313" key="10">
    <source>
        <dbReference type="EMBL" id="PNV58866.1"/>
    </source>
</evidence>
<name>A0A2K2TLD7_LIMFE</name>
<evidence type="ECO:0000256" key="2">
    <source>
        <dbReference type="ARBA" id="ARBA00022150"/>
    </source>
</evidence>
<accession>A0A2K2TLD7</accession>
<organism evidence="10 11">
    <name type="scientific">Limosilactobacillus fermentum</name>
    <name type="common">Lactobacillus fermentum</name>
    <dbReference type="NCBI Taxonomy" id="1613"/>
    <lineage>
        <taxon>Bacteria</taxon>
        <taxon>Bacillati</taxon>
        <taxon>Bacillota</taxon>
        <taxon>Bacilli</taxon>
        <taxon>Lactobacillales</taxon>
        <taxon>Lactobacillaceae</taxon>
        <taxon>Limosilactobacillus</taxon>
    </lineage>
</organism>
<evidence type="ECO:0000256" key="5">
    <source>
        <dbReference type="ARBA" id="ARBA00022801"/>
    </source>
</evidence>
<gene>
    <name evidence="10" type="primary">csm3</name>
    <name evidence="10" type="ORF">C1Y38_00925</name>
</gene>
<protein>
    <recommendedName>
        <fullName evidence="2">CRISPR system Cms endoribonuclease Csm3</fullName>
    </recommendedName>
    <alternativeName>
        <fullName evidence="8">CRISPR type III A-associated RAMP protein Csm3</fullName>
    </alternativeName>
</protein>
<dbReference type="InterPro" id="IPR052216">
    <property type="entry name" value="CRISPR_Csm3_endoribonuclease"/>
</dbReference>
<evidence type="ECO:0000256" key="4">
    <source>
        <dbReference type="ARBA" id="ARBA00022759"/>
    </source>
</evidence>
<dbReference type="EMBL" id="POTQ01000001">
    <property type="protein sequence ID" value="PNV58866.1"/>
    <property type="molecule type" value="Genomic_DNA"/>
</dbReference>
<proteinExistence type="inferred from homology"/>
<keyword evidence="5" id="KW-0378">Hydrolase</keyword>
<dbReference type="Proteomes" id="UP000236514">
    <property type="component" value="Unassembled WGS sequence"/>
</dbReference>
<dbReference type="NCBIfam" id="TIGR02582">
    <property type="entry name" value="cas7_TM1809"/>
    <property type="match status" value="1"/>
</dbReference>